<gene>
    <name evidence="4" type="ORF">ACFPP7_00720</name>
</gene>
<evidence type="ECO:0000313" key="4">
    <source>
        <dbReference type="EMBL" id="MFC5519437.1"/>
    </source>
</evidence>
<dbReference type="InterPro" id="IPR002068">
    <property type="entry name" value="A-crystallin/Hsp20_dom"/>
</dbReference>
<reference evidence="5" key="1">
    <citation type="journal article" date="2019" name="Int. J. Syst. Evol. Microbiol.">
        <title>The Global Catalogue of Microorganisms (GCM) 10K type strain sequencing project: providing services to taxonomists for standard genome sequencing and annotation.</title>
        <authorList>
            <consortium name="The Broad Institute Genomics Platform"/>
            <consortium name="The Broad Institute Genome Sequencing Center for Infectious Disease"/>
            <person name="Wu L."/>
            <person name="Ma J."/>
        </authorList>
    </citation>
    <scope>NUCLEOTIDE SEQUENCE [LARGE SCALE GENOMIC DNA]</scope>
    <source>
        <strain evidence="5">CGMCC 4.7277</strain>
    </source>
</reference>
<keyword evidence="5" id="KW-1185">Reference proteome</keyword>
<dbReference type="CDD" id="cd06464">
    <property type="entry name" value="ACD_sHsps-like"/>
    <property type="match status" value="1"/>
</dbReference>
<proteinExistence type="inferred from homology"/>
<dbReference type="EMBL" id="JBHSMX010000003">
    <property type="protein sequence ID" value="MFC5519437.1"/>
    <property type="molecule type" value="Genomic_DNA"/>
</dbReference>
<protein>
    <submittedName>
        <fullName evidence="4">Hsp20/alpha crystallin family protein</fullName>
    </submittedName>
</protein>
<sequence length="133" mass="14202">MFYTLAPRSSHTFNRNFSPAAGHGALEKFLSDTLSGLADASSAKAASVEDEETRYSLQLDVPGLAREQLSIDIEGDVVRVTSKADAPRSVKAAWRFPLEIDVAASTAKLENGVLSLSLAKKIPVSNVSQLAIQ</sequence>
<name>A0ABW0Q715_9BURK</name>
<dbReference type="Pfam" id="PF00011">
    <property type="entry name" value="HSP20"/>
    <property type="match status" value="1"/>
</dbReference>
<comment type="similarity">
    <text evidence="1 2">Belongs to the small heat shock protein (HSP20) family.</text>
</comment>
<comment type="caution">
    <text evidence="4">The sequence shown here is derived from an EMBL/GenBank/DDBJ whole genome shotgun (WGS) entry which is preliminary data.</text>
</comment>
<dbReference type="SUPFAM" id="SSF49764">
    <property type="entry name" value="HSP20-like chaperones"/>
    <property type="match status" value="1"/>
</dbReference>
<dbReference type="Proteomes" id="UP001596084">
    <property type="component" value="Unassembled WGS sequence"/>
</dbReference>
<evidence type="ECO:0000313" key="5">
    <source>
        <dbReference type="Proteomes" id="UP001596084"/>
    </source>
</evidence>
<dbReference type="InterPro" id="IPR008978">
    <property type="entry name" value="HSP20-like_chaperone"/>
</dbReference>
<evidence type="ECO:0000256" key="1">
    <source>
        <dbReference type="PROSITE-ProRule" id="PRU00285"/>
    </source>
</evidence>
<accession>A0ABW0Q715</accession>
<feature type="domain" description="SHSP" evidence="3">
    <location>
        <begin position="37"/>
        <end position="133"/>
    </location>
</feature>
<dbReference type="PROSITE" id="PS01031">
    <property type="entry name" value="SHSP"/>
    <property type="match status" value="1"/>
</dbReference>
<dbReference type="Gene3D" id="2.60.40.790">
    <property type="match status" value="1"/>
</dbReference>
<evidence type="ECO:0000259" key="3">
    <source>
        <dbReference type="PROSITE" id="PS01031"/>
    </source>
</evidence>
<organism evidence="4 5">
    <name type="scientific">Polaromonas jejuensis</name>
    <dbReference type="NCBI Taxonomy" id="457502"/>
    <lineage>
        <taxon>Bacteria</taxon>
        <taxon>Pseudomonadati</taxon>
        <taxon>Pseudomonadota</taxon>
        <taxon>Betaproteobacteria</taxon>
        <taxon>Burkholderiales</taxon>
        <taxon>Comamonadaceae</taxon>
        <taxon>Polaromonas</taxon>
    </lineage>
</organism>
<evidence type="ECO:0000256" key="2">
    <source>
        <dbReference type="RuleBase" id="RU003616"/>
    </source>
</evidence>
<dbReference type="RefSeq" id="WP_068831688.1">
    <property type="nucleotide sequence ID" value="NZ_JBHSMX010000003.1"/>
</dbReference>